<protein>
    <recommendedName>
        <fullName evidence="3">ATP-grasp domain-containing protein</fullName>
    </recommendedName>
</protein>
<gene>
    <name evidence="1" type="ORF">KY465_06980</name>
</gene>
<reference evidence="1" key="1">
    <citation type="submission" date="2021-07" db="EMBL/GenBank/DDBJ databases">
        <title>Pseudohoeflea marina sp. nov. a polyhydroxyalcanoate-producing bacterium.</title>
        <authorList>
            <person name="Zheng W."/>
            <person name="Yu S."/>
            <person name="Huang Y."/>
        </authorList>
    </citation>
    <scope>NUCLEOTIDE SEQUENCE</scope>
    <source>
        <strain evidence="1">DP4N28-3</strain>
    </source>
</reference>
<dbReference type="EMBL" id="JAHWQX010000002">
    <property type="protein sequence ID" value="MBW3097019.1"/>
    <property type="molecule type" value="Genomic_DNA"/>
</dbReference>
<comment type="caution">
    <text evidence="1">The sequence shown here is derived from an EMBL/GenBank/DDBJ whole genome shotgun (WGS) entry which is preliminary data.</text>
</comment>
<sequence>MITFIACYRHLYTFRALRGRVLGPMMPATRAISYERFFASRGLRPGTYVFTDFERMHPAEVRLASHIERFYRDRPGFRFLNVPARVRIRLGLLRSLKEHGLNSFDAYPAESHPRPRRFPVFIRLSADHAGPIGGLIADQDALEQRLAELERSGVPLTGLLVVEYCADRLDDGLFEKFSVYRIGDRYTLAGLLVGQDWDVKSPDMDFVDDEIMQRHLTIMREDHVSTAVRKAFELAGIDYGRADLGYGDGQVQVYEINTNPSIKAGTRYISEAHRESREIFRKRFAAMLHAVDLPGGAMVPLKLGRLDGPSRDRLRLATARRPLPAPLAWVARLRRPF</sequence>
<evidence type="ECO:0008006" key="3">
    <source>
        <dbReference type="Google" id="ProtNLM"/>
    </source>
</evidence>
<dbReference type="Proteomes" id="UP001430804">
    <property type="component" value="Unassembled WGS sequence"/>
</dbReference>
<name>A0ABS6WPL8_9HYPH</name>
<accession>A0ABS6WPL8</accession>
<keyword evidence="2" id="KW-1185">Reference proteome</keyword>
<organism evidence="1 2">
    <name type="scientific">Pseudohoeflea coraliihabitans</name>
    <dbReference type="NCBI Taxonomy" id="2860393"/>
    <lineage>
        <taxon>Bacteria</taxon>
        <taxon>Pseudomonadati</taxon>
        <taxon>Pseudomonadota</taxon>
        <taxon>Alphaproteobacteria</taxon>
        <taxon>Hyphomicrobiales</taxon>
        <taxon>Rhizobiaceae</taxon>
        <taxon>Pseudohoeflea</taxon>
    </lineage>
</organism>
<evidence type="ECO:0000313" key="1">
    <source>
        <dbReference type="EMBL" id="MBW3097019.1"/>
    </source>
</evidence>
<proteinExistence type="predicted"/>
<evidence type="ECO:0000313" key="2">
    <source>
        <dbReference type="Proteomes" id="UP001430804"/>
    </source>
</evidence>
<dbReference type="RefSeq" id="WP_219200967.1">
    <property type="nucleotide sequence ID" value="NZ_JAHWQX010000002.1"/>
</dbReference>